<dbReference type="Pfam" id="PF00431">
    <property type="entry name" value="CUB"/>
    <property type="match status" value="1"/>
</dbReference>
<dbReference type="SMART" id="SM00034">
    <property type="entry name" value="CLECT"/>
    <property type="match status" value="2"/>
</dbReference>
<dbReference type="PROSITE" id="PS01180">
    <property type="entry name" value="CUB"/>
    <property type="match status" value="1"/>
</dbReference>
<dbReference type="InterPro" id="IPR001304">
    <property type="entry name" value="C-type_lectin-like"/>
</dbReference>
<feature type="domain" description="C-type lectin" evidence="5">
    <location>
        <begin position="162"/>
        <end position="285"/>
    </location>
</feature>
<keyword evidence="1" id="KW-1015">Disulfide bond</keyword>
<keyword evidence="7" id="KW-1185">Reference proteome</keyword>
<proteinExistence type="predicted"/>
<dbReference type="STRING" id="31234.E3N199"/>
<evidence type="ECO:0000256" key="2">
    <source>
        <dbReference type="PROSITE-ProRule" id="PRU00059"/>
    </source>
</evidence>
<evidence type="ECO:0000259" key="4">
    <source>
        <dbReference type="PROSITE" id="PS01180"/>
    </source>
</evidence>
<dbReference type="PANTHER" id="PTHR22991">
    <property type="entry name" value="PROTEIN CBG13490"/>
    <property type="match status" value="1"/>
</dbReference>
<dbReference type="InParanoid" id="E3N199"/>
<dbReference type="InterPro" id="IPR016186">
    <property type="entry name" value="C-type_lectin-like/link_sf"/>
</dbReference>
<evidence type="ECO:0000256" key="3">
    <source>
        <dbReference type="SAM" id="SignalP"/>
    </source>
</evidence>
<dbReference type="SUPFAM" id="SSF56436">
    <property type="entry name" value="C-type lectin-like"/>
    <property type="match status" value="2"/>
</dbReference>
<dbReference type="Proteomes" id="UP000008281">
    <property type="component" value="Unassembled WGS sequence"/>
</dbReference>
<reference evidence="6" key="1">
    <citation type="submission" date="2007-07" db="EMBL/GenBank/DDBJ databases">
        <title>PCAP assembly of the Caenorhabditis remanei genome.</title>
        <authorList>
            <consortium name="The Caenorhabditis remanei Sequencing Consortium"/>
            <person name="Wilson R.K."/>
        </authorList>
    </citation>
    <scope>NUCLEOTIDE SEQUENCE [LARGE SCALE GENOMIC DNA]</scope>
    <source>
        <strain evidence="6">PB4641</strain>
    </source>
</reference>
<dbReference type="PROSITE" id="PS50041">
    <property type="entry name" value="C_TYPE_LECTIN_2"/>
    <property type="match status" value="2"/>
</dbReference>
<feature type="signal peptide" evidence="3">
    <location>
        <begin position="1"/>
        <end position="18"/>
    </location>
</feature>
<gene>
    <name evidence="6" type="ORF">CRE_13570</name>
</gene>
<dbReference type="InterPro" id="IPR050976">
    <property type="entry name" value="Snaclec"/>
</dbReference>
<evidence type="ECO:0000313" key="6">
    <source>
        <dbReference type="EMBL" id="EFO83301.1"/>
    </source>
</evidence>
<dbReference type="HOGENOM" id="CLU_037161_0_0_1"/>
<dbReference type="CDD" id="cd00037">
    <property type="entry name" value="CLECT"/>
    <property type="match status" value="2"/>
</dbReference>
<dbReference type="SMART" id="SM00042">
    <property type="entry name" value="CUB"/>
    <property type="match status" value="1"/>
</dbReference>
<accession>E3N199</accession>
<dbReference type="PANTHER" id="PTHR22991:SF44">
    <property type="entry name" value="C-TYPE LECTIN-RELATED"/>
    <property type="match status" value="1"/>
</dbReference>
<dbReference type="InterPro" id="IPR000859">
    <property type="entry name" value="CUB_dom"/>
</dbReference>
<evidence type="ECO:0000256" key="1">
    <source>
        <dbReference type="ARBA" id="ARBA00023157"/>
    </source>
</evidence>
<dbReference type="SUPFAM" id="SSF49854">
    <property type="entry name" value="Spermadhesin, CUB domain"/>
    <property type="match status" value="1"/>
</dbReference>
<feature type="domain" description="CUB" evidence="4">
    <location>
        <begin position="292"/>
        <end position="425"/>
    </location>
</feature>
<feature type="domain" description="C-type lectin" evidence="5">
    <location>
        <begin position="29"/>
        <end position="140"/>
    </location>
</feature>
<dbReference type="Gene3D" id="2.60.120.290">
    <property type="entry name" value="Spermadhesin, CUB domain"/>
    <property type="match status" value="1"/>
</dbReference>
<dbReference type="EMBL" id="DS268508">
    <property type="protein sequence ID" value="EFO83301.1"/>
    <property type="molecule type" value="Genomic_DNA"/>
</dbReference>
<protein>
    <recommendedName>
        <fullName evidence="8">C-type LECtin</fullName>
    </recommendedName>
</protein>
<dbReference type="Pfam" id="PF00059">
    <property type="entry name" value="Lectin_C"/>
    <property type="match status" value="2"/>
</dbReference>
<dbReference type="Gene3D" id="3.10.100.10">
    <property type="entry name" value="Mannose-Binding Protein A, subunit A"/>
    <property type="match status" value="2"/>
</dbReference>
<evidence type="ECO:0008006" key="8">
    <source>
        <dbReference type="Google" id="ProtNLM"/>
    </source>
</evidence>
<dbReference type="FunFam" id="2.60.120.290:FF:000005">
    <property type="entry name" value="Procollagen C-endopeptidase enhancer 1"/>
    <property type="match status" value="1"/>
</dbReference>
<dbReference type="CDD" id="cd00041">
    <property type="entry name" value="CUB"/>
    <property type="match status" value="1"/>
</dbReference>
<evidence type="ECO:0000313" key="7">
    <source>
        <dbReference type="Proteomes" id="UP000008281"/>
    </source>
</evidence>
<keyword evidence="3" id="KW-0732">Signal</keyword>
<name>E3N199_CAERE</name>
<dbReference type="InterPro" id="IPR035914">
    <property type="entry name" value="Sperma_CUB_dom_sf"/>
</dbReference>
<evidence type="ECO:0000259" key="5">
    <source>
        <dbReference type="PROSITE" id="PS50041"/>
    </source>
</evidence>
<feature type="chain" id="PRO_5003176678" description="C-type LECtin" evidence="3">
    <location>
        <begin position="19"/>
        <end position="426"/>
    </location>
</feature>
<sequence>MRHIALLFAILPAILASASPYCTNGFSMVNNKCLRLFTSPMVHKDAVATCSSYAGTLVTIKNAIDNRAITTFVGSSIKHTWIGLFCFQSDPTNCYWDDESGTSADYSSFAKSFPYTDVGNCVYYSVSGTLAGQWVSGDCDDDLRPFVCEMPSTFYDNCDYNYNGYCYFPSYGMSYPRYTFTQAQSVCESLCGNLVSIHSGNEMRYIKNYYAARSTESIYIGAITVSGKYNSWTDGTAWDYNNIDNSQSWQATSNCMMVSLSSNGTQTNDAWYHTSCDTARPFMCKRKVGTECSSDYSTTTQDSTSVDPSGPPITPTCNSFLMSRGTFFSPGYPGNYYNNLNCSFTLATLGAYRIRLSFNSFQTESCCDRVKIYDGDSADSRLVAQLSGAQNTPLYHESTGNMMYVTFTTDGSVVQQGFTANFLSLI</sequence>
<dbReference type="eggNOG" id="KOG4297">
    <property type="taxonomic scope" value="Eukaryota"/>
</dbReference>
<dbReference type="OrthoDB" id="6365689at2759"/>
<comment type="caution">
    <text evidence="2">Lacks conserved residue(s) required for the propagation of feature annotation.</text>
</comment>
<dbReference type="InterPro" id="IPR016187">
    <property type="entry name" value="CTDL_fold"/>
</dbReference>
<dbReference type="OMA" id="RSFICET"/>
<dbReference type="AlphaFoldDB" id="E3N199"/>
<organism evidence="7">
    <name type="scientific">Caenorhabditis remanei</name>
    <name type="common">Caenorhabditis vulgaris</name>
    <dbReference type="NCBI Taxonomy" id="31234"/>
    <lineage>
        <taxon>Eukaryota</taxon>
        <taxon>Metazoa</taxon>
        <taxon>Ecdysozoa</taxon>
        <taxon>Nematoda</taxon>
        <taxon>Chromadorea</taxon>
        <taxon>Rhabditida</taxon>
        <taxon>Rhabditina</taxon>
        <taxon>Rhabditomorpha</taxon>
        <taxon>Rhabditoidea</taxon>
        <taxon>Rhabditidae</taxon>
        <taxon>Peloderinae</taxon>
        <taxon>Caenorhabditis</taxon>
    </lineage>
</organism>